<evidence type="ECO:0000256" key="3">
    <source>
        <dbReference type="ARBA" id="ARBA00037883"/>
    </source>
</evidence>
<keyword evidence="7" id="KW-1185">Reference proteome</keyword>
<dbReference type="PANTHER" id="PTHR22603">
    <property type="entry name" value="CHOLINE/ETHANOALAMINE KINASE"/>
    <property type="match status" value="1"/>
</dbReference>
<evidence type="ECO:0000313" key="7">
    <source>
        <dbReference type="Proteomes" id="UP000183832"/>
    </source>
</evidence>
<dbReference type="GO" id="GO:0004305">
    <property type="term" value="F:ethanolamine kinase activity"/>
    <property type="evidence" value="ECO:0007669"/>
    <property type="project" value="UniProtKB-EC"/>
</dbReference>
<keyword evidence="1" id="KW-0444">Lipid biosynthesis</keyword>
<dbReference type="STRING" id="568069.A0A1J1HTE0"/>
<dbReference type="GO" id="GO:0006646">
    <property type="term" value="P:phosphatidylethanolamine biosynthetic process"/>
    <property type="evidence" value="ECO:0007669"/>
    <property type="project" value="TreeGrafter"/>
</dbReference>
<protein>
    <recommendedName>
        <fullName evidence="5">ethanolamine kinase</fullName>
        <ecNumber evidence="5">2.7.1.82</ecNumber>
    </recommendedName>
</protein>
<evidence type="ECO:0000313" key="6">
    <source>
        <dbReference type="EMBL" id="CRK91259.1"/>
    </source>
</evidence>
<keyword evidence="1" id="KW-0443">Lipid metabolism</keyword>
<dbReference type="CDD" id="cd05157">
    <property type="entry name" value="ETNK_euk"/>
    <property type="match status" value="1"/>
</dbReference>
<dbReference type="Gene3D" id="3.90.1200.10">
    <property type="match status" value="1"/>
</dbReference>
<dbReference type="EC" id="2.7.1.82" evidence="5"/>
<dbReference type="SUPFAM" id="SSF56112">
    <property type="entry name" value="Protein kinase-like (PK-like)"/>
    <property type="match status" value="1"/>
</dbReference>
<reference evidence="6 7" key="1">
    <citation type="submission" date="2015-04" db="EMBL/GenBank/DDBJ databases">
        <authorList>
            <person name="Syromyatnikov M.Y."/>
            <person name="Popov V.N."/>
        </authorList>
    </citation>
    <scope>NUCLEOTIDE SEQUENCE [LARGE SCALE GENOMIC DNA]</scope>
</reference>
<dbReference type="Pfam" id="PF01633">
    <property type="entry name" value="Choline_kinase"/>
    <property type="match status" value="2"/>
</dbReference>
<dbReference type="GO" id="GO:0005737">
    <property type="term" value="C:cytoplasm"/>
    <property type="evidence" value="ECO:0007669"/>
    <property type="project" value="TreeGrafter"/>
</dbReference>
<comment type="pathway">
    <text evidence="3">Phospholipid metabolism; phosphatidylethanolamine biosynthesis; phosphatidylethanolamine from ethanolamine: step 1/3.</text>
</comment>
<organism evidence="6 7">
    <name type="scientific">Clunio marinus</name>
    <dbReference type="NCBI Taxonomy" id="568069"/>
    <lineage>
        <taxon>Eukaryota</taxon>
        <taxon>Metazoa</taxon>
        <taxon>Ecdysozoa</taxon>
        <taxon>Arthropoda</taxon>
        <taxon>Hexapoda</taxon>
        <taxon>Insecta</taxon>
        <taxon>Pterygota</taxon>
        <taxon>Neoptera</taxon>
        <taxon>Endopterygota</taxon>
        <taxon>Diptera</taxon>
        <taxon>Nematocera</taxon>
        <taxon>Chironomoidea</taxon>
        <taxon>Chironomidae</taxon>
        <taxon>Clunio</taxon>
    </lineage>
</organism>
<evidence type="ECO:0000256" key="2">
    <source>
        <dbReference type="ARBA" id="ARBA00023264"/>
    </source>
</evidence>
<dbReference type="OrthoDB" id="10267235at2759"/>
<evidence type="ECO:0000256" key="4">
    <source>
        <dbReference type="ARBA" id="ARBA00038211"/>
    </source>
</evidence>
<sequence length="298" mass="34636">MEELEIIVDENNYEIGIRNILKKIREHWNSDGIKFKSFTDGITNKLIGCFYTDPQTSRDEVLLVRIYGNNTELLIDRIAEKKNISYLHEHDLAPELYGTFKNGLIYEFIPGSTLTTTSVYEPSLWHLVATNLARMHKLPLSSEESAKVPMLKSKSLKFLNLIPNSLSDPVKNARNKVTFIDYEYAELNFQAFDIGNHFAEFPGIDSSNGIDYTKYPSRDFQFNWIRAYLEEFKESNVTDDDVVTLYKQVNKFALASHFLWTLWSLIQAEHSTIDYDFIAFGSLRYNEYLAKKDEFLNL</sequence>
<dbReference type="AlphaFoldDB" id="A0A1J1HTE0"/>
<keyword evidence="1" id="KW-0594">Phospholipid biosynthesis</keyword>
<dbReference type="Gene3D" id="3.30.200.20">
    <property type="entry name" value="Phosphorylase Kinase, domain 1"/>
    <property type="match status" value="1"/>
</dbReference>
<dbReference type="PANTHER" id="PTHR22603:SF66">
    <property type="entry name" value="ETHANOLAMINE KINASE"/>
    <property type="match status" value="1"/>
</dbReference>
<gene>
    <name evidence="6" type="primary">putative Ethanolamine kinase</name>
    <name evidence="6" type="ORF">CLUMA_CG004939</name>
</gene>
<proteinExistence type="inferred from homology"/>
<comment type="similarity">
    <text evidence="4">Belongs to the choline/ethanolamine kinase family.</text>
</comment>
<dbReference type="EMBL" id="CVRI01000020">
    <property type="protein sequence ID" value="CRK91259.1"/>
    <property type="molecule type" value="Genomic_DNA"/>
</dbReference>
<accession>A0A1J1HTE0</accession>
<name>A0A1J1HTE0_9DIPT</name>
<dbReference type="Proteomes" id="UP000183832">
    <property type="component" value="Unassembled WGS sequence"/>
</dbReference>
<keyword evidence="2" id="KW-1208">Phospholipid metabolism</keyword>
<evidence type="ECO:0000256" key="5">
    <source>
        <dbReference type="ARBA" id="ARBA00038874"/>
    </source>
</evidence>
<dbReference type="InterPro" id="IPR011009">
    <property type="entry name" value="Kinase-like_dom_sf"/>
</dbReference>
<evidence type="ECO:0000256" key="1">
    <source>
        <dbReference type="ARBA" id="ARBA00023209"/>
    </source>
</evidence>